<evidence type="ECO:0000256" key="1">
    <source>
        <dbReference type="SAM" id="MobiDB-lite"/>
    </source>
</evidence>
<gene>
    <name evidence="3" type="ORF">GYMLUDRAFT_262116</name>
</gene>
<protein>
    <recommendedName>
        <fullName evidence="2">BCS1 N-terminal domain-containing protein</fullName>
    </recommendedName>
</protein>
<organism evidence="3 4">
    <name type="scientific">Collybiopsis luxurians FD-317 M1</name>
    <dbReference type="NCBI Taxonomy" id="944289"/>
    <lineage>
        <taxon>Eukaryota</taxon>
        <taxon>Fungi</taxon>
        <taxon>Dikarya</taxon>
        <taxon>Basidiomycota</taxon>
        <taxon>Agaricomycotina</taxon>
        <taxon>Agaricomycetes</taxon>
        <taxon>Agaricomycetidae</taxon>
        <taxon>Agaricales</taxon>
        <taxon>Marasmiineae</taxon>
        <taxon>Omphalotaceae</taxon>
        <taxon>Collybiopsis</taxon>
        <taxon>Collybiopsis luxurians</taxon>
    </lineage>
</organism>
<dbReference type="Pfam" id="PF08740">
    <property type="entry name" value="BCS1_N"/>
    <property type="match status" value="1"/>
</dbReference>
<proteinExistence type="predicted"/>
<evidence type="ECO:0000313" key="3">
    <source>
        <dbReference type="EMBL" id="KIK59362.1"/>
    </source>
</evidence>
<name>A0A0D0CLD0_9AGAR</name>
<feature type="compositionally biased region" description="Low complexity" evidence="1">
    <location>
        <begin position="280"/>
        <end position="292"/>
    </location>
</feature>
<accession>A0A0D0CLD0</accession>
<feature type="compositionally biased region" description="Basic and acidic residues" evidence="1">
    <location>
        <begin position="208"/>
        <end position="226"/>
    </location>
</feature>
<dbReference type="AlphaFoldDB" id="A0A0D0CLD0"/>
<evidence type="ECO:0000259" key="2">
    <source>
        <dbReference type="Pfam" id="PF08740"/>
    </source>
</evidence>
<keyword evidence="4" id="KW-1185">Reference proteome</keyword>
<dbReference type="HOGENOM" id="CLU_750181_0_0_1"/>
<feature type="region of interest" description="Disordered" evidence="1">
    <location>
        <begin position="196"/>
        <end position="232"/>
    </location>
</feature>
<feature type="domain" description="BCS1 N-terminal" evidence="2">
    <location>
        <begin position="50"/>
        <end position="186"/>
    </location>
</feature>
<sequence length="369" mass="42262">MSIQADDHTLESFWESLVTDIGALQDTLKLVVTGGTVETARGVSMIDFKFVFRSAHFSQKDDPYHWLTHWLSKRPGMRKKVSESITYGEGNELVHNKLYSQEYDIYYCEKFLRIYKRNMDPKYGLGSLQIRVITRLGRNKDILKELVLEAQCEYEKDIGHRVHISMADGKHVIADQAKDSFSSSWDSATINMQPRWQEWRSNSVGTEDLERRRSEDPIDLPAKDPPHLFNSSKNFSINDGHFNAIGGDMNSSTYNNESSTLIFNQCIFSNGNPTNLKNASSESASSNHTPSSPHSPDPPSARTTPPTYSHPKRRSRWSTTTFIPVYYHYVQPIVMYPMHWISSYCVPMVANWFNWSPAPWGCWSYPAPA</sequence>
<dbReference type="InterPro" id="IPR014851">
    <property type="entry name" value="BCS1_N"/>
</dbReference>
<reference evidence="3 4" key="1">
    <citation type="submission" date="2014-04" db="EMBL/GenBank/DDBJ databases">
        <title>Evolutionary Origins and Diversification of the Mycorrhizal Mutualists.</title>
        <authorList>
            <consortium name="DOE Joint Genome Institute"/>
            <consortium name="Mycorrhizal Genomics Consortium"/>
            <person name="Kohler A."/>
            <person name="Kuo A."/>
            <person name="Nagy L.G."/>
            <person name="Floudas D."/>
            <person name="Copeland A."/>
            <person name="Barry K.W."/>
            <person name="Cichocki N."/>
            <person name="Veneault-Fourrey C."/>
            <person name="LaButti K."/>
            <person name="Lindquist E.A."/>
            <person name="Lipzen A."/>
            <person name="Lundell T."/>
            <person name="Morin E."/>
            <person name="Murat C."/>
            <person name="Riley R."/>
            <person name="Ohm R."/>
            <person name="Sun H."/>
            <person name="Tunlid A."/>
            <person name="Henrissat B."/>
            <person name="Grigoriev I.V."/>
            <person name="Hibbett D.S."/>
            <person name="Martin F."/>
        </authorList>
    </citation>
    <scope>NUCLEOTIDE SEQUENCE [LARGE SCALE GENOMIC DNA]</scope>
    <source>
        <strain evidence="3 4">FD-317 M1</strain>
    </source>
</reference>
<dbReference type="Proteomes" id="UP000053593">
    <property type="component" value="Unassembled WGS sequence"/>
</dbReference>
<dbReference type="EMBL" id="KN834780">
    <property type="protein sequence ID" value="KIK59362.1"/>
    <property type="molecule type" value="Genomic_DNA"/>
</dbReference>
<evidence type="ECO:0000313" key="4">
    <source>
        <dbReference type="Proteomes" id="UP000053593"/>
    </source>
</evidence>
<feature type="region of interest" description="Disordered" evidence="1">
    <location>
        <begin position="274"/>
        <end position="314"/>
    </location>
</feature>
<feature type="compositionally biased region" description="Polar residues" evidence="1">
    <location>
        <begin position="196"/>
        <end position="205"/>
    </location>
</feature>
<dbReference type="OrthoDB" id="2857352at2759"/>